<accession>A0ABR0DFG2</accession>
<dbReference type="Gene3D" id="1.20.1080.10">
    <property type="entry name" value="Glycerol uptake facilitator protein"/>
    <property type="match status" value="1"/>
</dbReference>
<dbReference type="Proteomes" id="UP001291926">
    <property type="component" value="Unassembled WGS sequence"/>
</dbReference>
<dbReference type="PANTHER" id="PTHR45724">
    <property type="entry name" value="AQUAPORIN NIP2-1"/>
    <property type="match status" value="1"/>
</dbReference>
<protein>
    <submittedName>
        <fullName evidence="9">Uncharacterized protein</fullName>
    </submittedName>
</protein>
<dbReference type="InterPro" id="IPR022357">
    <property type="entry name" value="MIP_CS"/>
</dbReference>
<keyword evidence="3 6" id="KW-0812">Transmembrane</keyword>
<keyword evidence="10" id="KW-1185">Reference proteome</keyword>
<feature type="region of interest" description="Disordered" evidence="7">
    <location>
        <begin position="264"/>
        <end position="341"/>
    </location>
</feature>
<dbReference type="InterPro" id="IPR000425">
    <property type="entry name" value="MIP"/>
</dbReference>
<feature type="transmembrane region" description="Helical" evidence="8">
    <location>
        <begin position="142"/>
        <end position="161"/>
    </location>
</feature>
<dbReference type="InterPro" id="IPR034294">
    <property type="entry name" value="Aquaporin_transptr"/>
</dbReference>
<dbReference type="EMBL" id="JAYDYQ010001533">
    <property type="protein sequence ID" value="KAK4487586.1"/>
    <property type="molecule type" value="Genomic_DNA"/>
</dbReference>
<dbReference type="CDD" id="cd00333">
    <property type="entry name" value="MIP"/>
    <property type="match status" value="1"/>
</dbReference>
<dbReference type="SUPFAM" id="SSF81338">
    <property type="entry name" value="Aquaporin-like"/>
    <property type="match status" value="1"/>
</dbReference>
<organism evidence="9 10">
    <name type="scientific">Penstemon davidsonii</name>
    <dbReference type="NCBI Taxonomy" id="160366"/>
    <lineage>
        <taxon>Eukaryota</taxon>
        <taxon>Viridiplantae</taxon>
        <taxon>Streptophyta</taxon>
        <taxon>Embryophyta</taxon>
        <taxon>Tracheophyta</taxon>
        <taxon>Spermatophyta</taxon>
        <taxon>Magnoliopsida</taxon>
        <taxon>eudicotyledons</taxon>
        <taxon>Gunneridae</taxon>
        <taxon>Pentapetalae</taxon>
        <taxon>asterids</taxon>
        <taxon>lamiids</taxon>
        <taxon>Lamiales</taxon>
        <taxon>Plantaginaceae</taxon>
        <taxon>Cheloneae</taxon>
        <taxon>Penstemon</taxon>
    </lineage>
</organism>
<evidence type="ECO:0000313" key="9">
    <source>
        <dbReference type="EMBL" id="KAK4487586.1"/>
    </source>
</evidence>
<comment type="subcellular location">
    <subcellularLocation>
        <location evidence="1">Membrane</location>
        <topology evidence="1">Multi-pass membrane protein</topology>
    </subcellularLocation>
</comment>
<comment type="caution">
    <text evidence="9">The sequence shown here is derived from an EMBL/GenBank/DDBJ whole genome shotgun (WGS) entry which is preliminary data.</text>
</comment>
<evidence type="ECO:0000256" key="7">
    <source>
        <dbReference type="SAM" id="MobiDB-lite"/>
    </source>
</evidence>
<dbReference type="InterPro" id="IPR023271">
    <property type="entry name" value="Aquaporin-like"/>
</dbReference>
<dbReference type="PRINTS" id="PR00783">
    <property type="entry name" value="MINTRINSICP"/>
</dbReference>
<reference evidence="9 10" key="1">
    <citation type="journal article" date="2023" name="bioRxiv">
        <title>Genome report: Whole genome sequence and annotation of Penstemon davidsonii.</title>
        <authorList>
            <person name="Ostevik K.L."/>
            <person name="Alabady M."/>
            <person name="Zhang M."/>
            <person name="Rausher M.D."/>
        </authorList>
    </citation>
    <scope>NUCLEOTIDE SEQUENCE [LARGE SCALE GENOMIC DNA]</scope>
    <source>
        <strain evidence="9">DNT005</strain>
        <tissue evidence="9">Whole leaf</tissue>
    </source>
</reference>
<evidence type="ECO:0000313" key="10">
    <source>
        <dbReference type="Proteomes" id="UP001291926"/>
    </source>
</evidence>
<evidence type="ECO:0000256" key="2">
    <source>
        <dbReference type="ARBA" id="ARBA00022448"/>
    </source>
</evidence>
<sequence length="444" mass="49100">MGTYLLMFVGFAAIVVNKEMDNVLTPPGVAVLWGLDVMVMIYTVGHVSGAHFNPAVTIAFATCKRFAWKQVVPYILVQVVASTLASGTVQMMFGAEGEEDIFVGTLPSGSNTQSLVLEFIITFYLMFAVSGVSTDDLAIGELGGLALGALVTMNSLFAGPISGASMNPARSLGPAIVSNYYKGGMSFEDWKIRMEIFLAAYNDNMYRCITQGPIKVTKKVIVDGVEKVVEKDVEEMTPDEIKLNNLDKVGIFIMTKALDNERFDKTAKPISPEIEKKEMKTPKAKKGKKPENEKQTGKTKQQSSPKKSADKSKTNQTSTAKSSVKEQVKSKPKKQRNYNKNAWYGNESHYVQPAYSPYYAAPHYPPYYAAYPAHQPMHAYPAYHASYPAYEHYSHHNDYQHNMPTDYDETEVAHAPAKTLKPKKPKTSTSWVIKGDTNLPGPSQ</sequence>
<dbReference type="Pfam" id="PF00230">
    <property type="entry name" value="MIP"/>
    <property type="match status" value="1"/>
</dbReference>
<evidence type="ECO:0000256" key="3">
    <source>
        <dbReference type="ARBA" id="ARBA00022692"/>
    </source>
</evidence>
<proteinExistence type="inferred from homology"/>
<feature type="transmembrane region" description="Helical" evidence="8">
    <location>
        <begin position="28"/>
        <end position="50"/>
    </location>
</feature>
<dbReference type="PROSITE" id="PS00221">
    <property type="entry name" value="MIP"/>
    <property type="match status" value="1"/>
</dbReference>
<dbReference type="PANTHER" id="PTHR45724:SF13">
    <property type="entry name" value="AQUAPORIN NIP1-1-RELATED"/>
    <property type="match status" value="1"/>
</dbReference>
<name>A0ABR0DFG2_9LAMI</name>
<evidence type="ECO:0000256" key="4">
    <source>
        <dbReference type="ARBA" id="ARBA00022989"/>
    </source>
</evidence>
<feature type="transmembrane region" description="Helical" evidence="8">
    <location>
        <begin position="113"/>
        <end position="130"/>
    </location>
</feature>
<gene>
    <name evidence="9" type="ORF">RD792_005768</name>
</gene>
<feature type="region of interest" description="Disordered" evidence="7">
    <location>
        <begin position="409"/>
        <end position="444"/>
    </location>
</feature>
<evidence type="ECO:0000256" key="6">
    <source>
        <dbReference type="RuleBase" id="RU000477"/>
    </source>
</evidence>
<keyword evidence="5 8" id="KW-0472">Membrane</keyword>
<evidence type="ECO:0000256" key="8">
    <source>
        <dbReference type="SAM" id="Phobius"/>
    </source>
</evidence>
<evidence type="ECO:0000256" key="5">
    <source>
        <dbReference type="ARBA" id="ARBA00023136"/>
    </source>
</evidence>
<feature type="compositionally biased region" description="Basic and acidic residues" evidence="7">
    <location>
        <begin position="264"/>
        <end position="281"/>
    </location>
</feature>
<feature type="transmembrane region" description="Helical" evidence="8">
    <location>
        <begin position="71"/>
        <end position="93"/>
    </location>
</feature>
<comment type="similarity">
    <text evidence="6">Belongs to the MIP/aquaporin (TC 1.A.8) family.</text>
</comment>
<keyword evidence="2 6" id="KW-0813">Transport</keyword>
<keyword evidence="4 8" id="KW-1133">Transmembrane helix</keyword>
<evidence type="ECO:0000256" key="1">
    <source>
        <dbReference type="ARBA" id="ARBA00004141"/>
    </source>
</evidence>